<dbReference type="GO" id="GO:0015035">
    <property type="term" value="F:protein-disulfide reductase activity"/>
    <property type="evidence" value="ECO:0007669"/>
    <property type="project" value="TreeGrafter"/>
</dbReference>
<feature type="transmembrane region" description="Helical" evidence="8">
    <location>
        <begin position="363"/>
        <end position="383"/>
    </location>
</feature>
<feature type="transmembrane region" description="Helical" evidence="8">
    <location>
        <begin position="438"/>
        <end position="461"/>
    </location>
</feature>
<evidence type="ECO:0000256" key="5">
    <source>
        <dbReference type="ARBA" id="ARBA00022989"/>
    </source>
</evidence>
<dbReference type="InterPro" id="IPR036249">
    <property type="entry name" value="Thioredoxin-like_sf"/>
</dbReference>
<protein>
    <submittedName>
        <fullName evidence="11">Protein-disulfide reductase</fullName>
    </submittedName>
</protein>
<evidence type="ECO:0000256" key="6">
    <source>
        <dbReference type="ARBA" id="ARBA00023136"/>
    </source>
</evidence>
<dbReference type="InterPro" id="IPR035671">
    <property type="entry name" value="DsbD_gamma"/>
</dbReference>
<feature type="signal peptide" evidence="9">
    <location>
        <begin position="1"/>
        <end position="24"/>
    </location>
</feature>
<organism evidence="11 12">
    <name type="scientific">Ramlibacter lithotrophicus</name>
    <dbReference type="NCBI Taxonomy" id="2606681"/>
    <lineage>
        <taxon>Bacteria</taxon>
        <taxon>Pseudomonadati</taxon>
        <taxon>Pseudomonadota</taxon>
        <taxon>Betaproteobacteria</taxon>
        <taxon>Burkholderiales</taxon>
        <taxon>Comamonadaceae</taxon>
        <taxon>Ramlibacter</taxon>
    </lineage>
</organism>
<keyword evidence="5 8" id="KW-1133">Transmembrane helix</keyword>
<evidence type="ECO:0000256" key="7">
    <source>
        <dbReference type="ARBA" id="ARBA00023284"/>
    </source>
</evidence>
<keyword evidence="2" id="KW-1003">Cell membrane</keyword>
<dbReference type="EMBL" id="VTOX01000009">
    <property type="protein sequence ID" value="NKE68175.1"/>
    <property type="molecule type" value="Genomic_DNA"/>
</dbReference>
<evidence type="ECO:0000256" key="9">
    <source>
        <dbReference type="SAM" id="SignalP"/>
    </source>
</evidence>
<feature type="chain" id="PRO_5030545637" evidence="9">
    <location>
        <begin position="25"/>
        <end position="713"/>
    </location>
</feature>
<evidence type="ECO:0000256" key="2">
    <source>
        <dbReference type="ARBA" id="ARBA00022475"/>
    </source>
</evidence>
<comment type="caution">
    <text evidence="11">The sequence shown here is derived from an EMBL/GenBank/DDBJ whole genome shotgun (WGS) entry which is preliminary data.</text>
</comment>
<dbReference type="CDD" id="cd02953">
    <property type="entry name" value="DsbDgamma"/>
    <property type="match status" value="1"/>
</dbReference>
<keyword evidence="9" id="KW-0732">Signal</keyword>
<dbReference type="Pfam" id="PF13899">
    <property type="entry name" value="Thioredoxin_7"/>
    <property type="match status" value="1"/>
</dbReference>
<name>A0A7X6DJA9_9BURK</name>
<feature type="transmembrane region" description="Helical" evidence="8">
    <location>
        <begin position="514"/>
        <end position="533"/>
    </location>
</feature>
<evidence type="ECO:0000256" key="4">
    <source>
        <dbReference type="ARBA" id="ARBA00022748"/>
    </source>
</evidence>
<reference evidence="11 12" key="1">
    <citation type="journal article" date="2020" name="Nature">
        <title>Bacterial chemolithoautotrophy via manganese oxidation.</title>
        <authorList>
            <person name="Yu H."/>
            <person name="Leadbetter J.R."/>
        </authorList>
    </citation>
    <scope>NUCLEOTIDE SEQUENCE [LARGE SCALE GENOMIC DNA]</scope>
    <source>
        <strain evidence="11 12">RBP-1</strain>
    </source>
</reference>
<gene>
    <name evidence="11" type="ORF">RAMLITH_20370</name>
</gene>
<dbReference type="InterPro" id="IPR003834">
    <property type="entry name" value="Cyt_c_assmbl_TM_dom"/>
</dbReference>
<keyword evidence="6 8" id="KW-0472">Membrane</keyword>
<proteinExistence type="predicted"/>
<comment type="subcellular location">
    <subcellularLocation>
        <location evidence="1">Cell membrane</location>
        <topology evidence="1">Multi-pass membrane protein</topology>
    </subcellularLocation>
</comment>
<dbReference type="GO" id="GO:0005886">
    <property type="term" value="C:plasma membrane"/>
    <property type="evidence" value="ECO:0007669"/>
    <property type="project" value="UniProtKB-SubCell"/>
</dbReference>
<evidence type="ECO:0000256" key="3">
    <source>
        <dbReference type="ARBA" id="ARBA00022692"/>
    </source>
</evidence>
<evidence type="ECO:0000313" key="12">
    <source>
        <dbReference type="Proteomes" id="UP000521868"/>
    </source>
</evidence>
<dbReference type="RefSeq" id="WP_168109419.1">
    <property type="nucleotide sequence ID" value="NZ_VTOX01000009.1"/>
</dbReference>
<feature type="transmembrane region" description="Helical" evidence="8">
    <location>
        <begin position="317"/>
        <end position="342"/>
    </location>
</feature>
<feature type="transmembrane region" description="Helical" evidence="8">
    <location>
        <begin position="539"/>
        <end position="560"/>
    </location>
</feature>
<accession>A0A7X6DJA9</accession>
<dbReference type="PANTHER" id="PTHR32234">
    <property type="entry name" value="THIOL:DISULFIDE INTERCHANGE PROTEIN DSBD"/>
    <property type="match status" value="1"/>
</dbReference>
<dbReference type="SUPFAM" id="SSF52833">
    <property type="entry name" value="Thioredoxin-like"/>
    <property type="match status" value="1"/>
</dbReference>
<feature type="transmembrane region" description="Helical" evidence="8">
    <location>
        <begin position="473"/>
        <end position="493"/>
    </location>
</feature>
<feature type="transmembrane region" description="Helical" evidence="8">
    <location>
        <begin position="567"/>
        <end position="585"/>
    </location>
</feature>
<evidence type="ECO:0000313" key="11">
    <source>
        <dbReference type="EMBL" id="NKE68175.1"/>
    </source>
</evidence>
<feature type="domain" description="Thioredoxin" evidence="10">
    <location>
        <begin position="579"/>
        <end position="713"/>
    </location>
</feature>
<dbReference type="PANTHER" id="PTHR32234:SF3">
    <property type="entry name" value="SUPPRESSION OF COPPER SENSITIVITY PROTEIN"/>
    <property type="match status" value="1"/>
</dbReference>
<feature type="transmembrane region" description="Helical" evidence="8">
    <location>
        <begin position="403"/>
        <end position="426"/>
    </location>
</feature>
<dbReference type="InterPro" id="IPR013766">
    <property type="entry name" value="Thioredoxin_domain"/>
</dbReference>
<keyword evidence="4" id="KW-0201">Cytochrome c-type biogenesis</keyword>
<dbReference type="GO" id="GO:0045454">
    <property type="term" value="P:cell redox homeostasis"/>
    <property type="evidence" value="ECO:0007669"/>
    <property type="project" value="TreeGrafter"/>
</dbReference>
<dbReference type="PROSITE" id="PS51352">
    <property type="entry name" value="THIOREDOXIN_2"/>
    <property type="match status" value="1"/>
</dbReference>
<evidence type="ECO:0000259" key="10">
    <source>
        <dbReference type="PROSITE" id="PS51352"/>
    </source>
</evidence>
<dbReference type="Proteomes" id="UP000521868">
    <property type="component" value="Unassembled WGS sequence"/>
</dbReference>
<sequence length="713" mass="74359">MSSVRRVAGLALAAACALPLTSLAQTGATTVVKTERVRAELMAHAPDGIGPGKQVWLGLQLAHAPEWHTYWMNPGDSGLPTSLQWTLPAGVVAGDIAWPVPKKIPIGHLANYGYEGTVLLPVPLTIAPDFKPSLAGDLPVKLKVTWLVCRQECIPEDGEFALSVPVRSTTAGNGAVFQASFDAQPKPLSGASQVEIAGQAIKVKVDGLPASVHGKDLEFFPETGEVIETAAKWTQAWQGGTWTAQVPLSAHRTASPTVLPIVLAAGPQGWRTQAKVLGQWPSVQAPTVSPALAAALAQSGGASPAVPAAVPAPSVTLVAALLGALVGGLILNLMPCVFPILAIKVVGFTRHAGDRRGHRVAGLAYTAGVVASFAALGGLMLALRAAGEQLGWGFQLQSPGVVAALAVLFTLIGLNLAGVFHFGSFLPSRVASLEARHPAANAFLSGVLAVAVASPCTAPFMGASLGLAIGLPAVQALLIFVVLGLGMAVPYLAASWVPAVARLLPRPGAWMDTFRKAMAFPMFATVAWLVWVLGQQSGINGAGALLALLVALSMVVWAFTLHGRSRAVLASVAVAVLVLLAWGAGPNITHAAADRAVRAENDVWQPWQPGRVEQLIDSGETVFVDFTAAWCVTCQYNKQTTLARDEVMSDLAAKKVRLLRADWTRRDPAITAALAALGRNGVPVYVFYKKGRPPVVLSEVLSVKEVRSAIAAL</sequence>
<dbReference type="AlphaFoldDB" id="A0A7X6DJA9"/>
<dbReference type="Pfam" id="PF11412">
    <property type="entry name" value="DsbD_N"/>
    <property type="match status" value="1"/>
</dbReference>
<dbReference type="Pfam" id="PF02683">
    <property type="entry name" value="DsbD_TM"/>
    <property type="match status" value="1"/>
</dbReference>
<keyword evidence="3 8" id="KW-0812">Transmembrane</keyword>
<dbReference type="GO" id="GO:0017004">
    <property type="term" value="P:cytochrome complex assembly"/>
    <property type="evidence" value="ECO:0007669"/>
    <property type="project" value="UniProtKB-KW"/>
</dbReference>
<dbReference type="InterPro" id="IPR028250">
    <property type="entry name" value="DsbDN"/>
</dbReference>
<keyword evidence="7" id="KW-0676">Redox-active center</keyword>
<dbReference type="InterPro" id="IPR017937">
    <property type="entry name" value="Thioredoxin_CS"/>
</dbReference>
<dbReference type="PROSITE" id="PS00194">
    <property type="entry name" value="THIOREDOXIN_1"/>
    <property type="match status" value="1"/>
</dbReference>
<evidence type="ECO:0000256" key="8">
    <source>
        <dbReference type="SAM" id="Phobius"/>
    </source>
</evidence>
<keyword evidence="12" id="KW-1185">Reference proteome</keyword>
<dbReference type="Gene3D" id="3.40.30.10">
    <property type="entry name" value="Glutaredoxin"/>
    <property type="match status" value="1"/>
</dbReference>
<evidence type="ECO:0000256" key="1">
    <source>
        <dbReference type="ARBA" id="ARBA00004651"/>
    </source>
</evidence>